<evidence type="ECO:0000256" key="1">
    <source>
        <dbReference type="ARBA" id="ARBA00004141"/>
    </source>
</evidence>
<dbReference type="OMA" id="YYCLLYF"/>
<dbReference type="Gene3D" id="1.20.1070.10">
    <property type="entry name" value="Rhodopsin 7-helix transmembrane proteins"/>
    <property type="match status" value="1"/>
</dbReference>
<dbReference type="SUPFAM" id="SSF81321">
    <property type="entry name" value="Family A G protein-coupled receptor-like"/>
    <property type="match status" value="1"/>
</dbReference>
<keyword evidence="8" id="KW-0807">Transducer</keyword>
<evidence type="ECO:0000256" key="6">
    <source>
        <dbReference type="ARBA" id="ARBA00023136"/>
    </source>
</evidence>
<evidence type="ECO:0000256" key="5">
    <source>
        <dbReference type="ARBA" id="ARBA00023040"/>
    </source>
</evidence>
<dbReference type="Proteomes" id="UP000000311">
    <property type="component" value="Unassembled WGS sequence"/>
</dbReference>
<evidence type="ECO:0000313" key="12">
    <source>
        <dbReference type="Proteomes" id="UP000000311"/>
    </source>
</evidence>
<evidence type="ECO:0000259" key="10">
    <source>
        <dbReference type="PROSITE" id="PS50262"/>
    </source>
</evidence>
<feature type="transmembrane region" description="Helical" evidence="9">
    <location>
        <begin position="30"/>
        <end position="57"/>
    </location>
</feature>
<dbReference type="Pfam" id="PF00001">
    <property type="entry name" value="7tm_1"/>
    <property type="match status" value="1"/>
</dbReference>
<dbReference type="PROSITE" id="PS50262">
    <property type="entry name" value="G_PROTEIN_RECEP_F1_2"/>
    <property type="match status" value="1"/>
</dbReference>
<evidence type="ECO:0000256" key="8">
    <source>
        <dbReference type="ARBA" id="ARBA00023224"/>
    </source>
</evidence>
<organism evidence="12">
    <name type="scientific">Camponotus floridanus</name>
    <name type="common">Florida carpenter ant</name>
    <dbReference type="NCBI Taxonomy" id="104421"/>
    <lineage>
        <taxon>Eukaryota</taxon>
        <taxon>Metazoa</taxon>
        <taxon>Ecdysozoa</taxon>
        <taxon>Arthropoda</taxon>
        <taxon>Hexapoda</taxon>
        <taxon>Insecta</taxon>
        <taxon>Pterygota</taxon>
        <taxon>Neoptera</taxon>
        <taxon>Endopterygota</taxon>
        <taxon>Hymenoptera</taxon>
        <taxon>Apocrita</taxon>
        <taxon>Aculeata</taxon>
        <taxon>Formicoidea</taxon>
        <taxon>Formicidae</taxon>
        <taxon>Formicinae</taxon>
        <taxon>Camponotus</taxon>
    </lineage>
</organism>
<dbReference type="PANTHER" id="PTHR24243:SF233">
    <property type="entry name" value="THYROTROPIN-RELEASING HORMONE RECEPTOR"/>
    <property type="match status" value="1"/>
</dbReference>
<dbReference type="PANTHER" id="PTHR24243">
    <property type="entry name" value="G-PROTEIN COUPLED RECEPTOR"/>
    <property type="match status" value="1"/>
</dbReference>
<keyword evidence="6 9" id="KW-0472">Membrane</keyword>
<protein>
    <submittedName>
        <fullName evidence="11">Thyrotropin-releasing hormone receptor</fullName>
    </submittedName>
</protein>
<evidence type="ECO:0000313" key="11">
    <source>
        <dbReference type="EMBL" id="EFN66547.1"/>
    </source>
</evidence>
<proteinExistence type="inferred from homology"/>
<feature type="transmembrane region" description="Helical" evidence="9">
    <location>
        <begin position="78"/>
        <end position="106"/>
    </location>
</feature>
<keyword evidence="12" id="KW-1185">Reference proteome</keyword>
<dbReference type="OrthoDB" id="10036964at2759"/>
<dbReference type="STRING" id="104421.E2AJA7"/>
<dbReference type="GO" id="GO:0004930">
    <property type="term" value="F:G protein-coupled receptor activity"/>
    <property type="evidence" value="ECO:0007669"/>
    <property type="project" value="UniProtKB-KW"/>
</dbReference>
<comment type="subcellular location">
    <subcellularLocation>
        <location evidence="1">Membrane</location>
        <topology evidence="1">Multi-pass membrane protein</topology>
    </subcellularLocation>
</comment>
<dbReference type="InterPro" id="IPR000276">
    <property type="entry name" value="GPCR_Rhodpsn"/>
</dbReference>
<dbReference type="PRINTS" id="PR00237">
    <property type="entry name" value="GPCRRHODOPSN"/>
</dbReference>
<name>E2AJA7_CAMFO</name>
<dbReference type="InterPro" id="IPR017452">
    <property type="entry name" value="GPCR_Rhodpsn_7TM"/>
</dbReference>
<feature type="transmembrane region" description="Helical" evidence="9">
    <location>
        <begin position="118"/>
        <end position="140"/>
    </location>
</feature>
<dbReference type="EMBL" id="GL439967">
    <property type="protein sequence ID" value="EFN66547.1"/>
    <property type="molecule type" value="Genomic_DNA"/>
</dbReference>
<comment type="similarity">
    <text evidence="2">Belongs to the G-protein coupled receptor 1 family.</text>
</comment>
<dbReference type="GO" id="GO:0005886">
    <property type="term" value="C:plasma membrane"/>
    <property type="evidence" value="ECO:0007669"/>
    <property type="project" value="TreeGrafter"/>
</dbReference>
<feature type="domain" description="G-protein coupled receptors family 1 profile" evidence="10">
    <location>
        <begin position="1"/>
        <end position="141"/>
    </location>
</feature>
<keyword evidence="5" id="KW-0297">G-protein coupled receptor</keyword>
<dbReference type="InParanoid" id="E2AJA7"/>
<gene>
    <name evidence="11" type="ORF">EAG_11042</name>
</gene>
<evidence type="ECO:0000256" key="7">
    <source>
        <dbReference type="ARBA" id="ARBA00023170"/>
    </source>
</evidence>
<evidence type="ECO:0000256" key="3">
    <source>
        <dbReference type="ARBA" id="ARBA00022692"/>
    </source>
</evidence>
<keyword evidence="4 9" id="KW-1133">Transmembrane helix</keyword>
<accession>E2AJA7</accession>
<reference evidence="11 12" key="1">
    <citation type="journal article" date="2010" name="Science">
        <title>Genomic comparison of the ants Camponotus floridanus and Harpegnathos saltator.</title>
        <authorList>
            <person name="Bonasio R."/>
            <person name="Zhang G."/>
            <person name="Ye C."/>
            <person name="Mutti N.S."/>
            <person name="Fang X."/>
            <person name="Qin N."/>
            <person name="Donahue G."/>
            <person name="Yang P."/>
            <person name="Li Q."/>
            <person name="Li C."/>
            <person name="Zhang P."/>
            <person name="Huang Z."/>
            <person name="Berger S.L."/>
            <person name="Reinberg D."/>
            <person name="Wang J."/>
            <person name="Liebig J."/>
        </authorList>
    </citation>
    <scope>NUCLEOTIDE SEQUENCE [LARGE SCALE GENOMIC DNA]</scope>
    <source>
        <strain evidence="12">C129</strain>
    </source>
</reference>
<evidence type="ECO:0000256" key="2">
    <source>
        <dbReference type="ARBA" id="ARBA00010663"/>
    </source>
</evidence>
<dbReference type="AlphaFoldDB" id="E2AJA7"/>
<keyword evidence="7 11" id="KW-0675">Receptor</keyword>
<keyword evidence="3 9" id="KW-0812">Transmembrane</keyword>
<evidence type="ECO:0000256" key="9">
    <source>
        <dbReference type="SAM" id="Phobius"/>
    </source>
</evidence>
<sequence length="237" mass="26704">MVTYEMEENIDGTFTPTCTTPASTTWMTGFILTTIVVFFVIPLLILIVLYTVIARHLMANPTISRGPANNLLKYRKQVVLMLATVVLSFFLCLLPFRVFTLLVIIAPPKTIVSLGIEGYYSLLYFCRVMLYLNSAINPILYNLMSTKFREAFLKLCGLGLTRRKKKKTSERTGTYTTGSTNCSSNHSDFWRRHSSNKSCNVKVPCNDQATTDKQIKLPLLTAVVTGSIVKKKQESYV</sequence>
<evidence type="ECO:0000256" key="4">
    <source>
        <dbReference type="ARBA" id="ARBA00022989"/>
    </source>
</evidence>